<keyword evidence="1" id="KW-0732">Signal</keyword>
<proteinExistence type="predicted"/>
<evidence type="ECO:0000259" key="2">
    <source>
        <dbReference type="PROSITE" id="PS50820"/>
    </source>
</evidence>
<sequence length="238" mass="24043">MKRFALAAAALIFGATASTTFPERAVAQPMPPGECPAKLEPGREALVCHCSGDAVATGSVWGSDIYTDDSELCRAALHAGAVREDGGTIRVDARPGRSAYKASTRRGVASSDWGSWSRSFVVARATASNSVSPGYPETTVAICPASAGVLATAGTTLTCRCPAEAAASGSVWGSGPYTTDSAICRAALHAGLIGPRGGTVTARAAPGRSGYAGSEANGVSTGDWGSYPTSFEFDGVDS</sequence>
<dbReference type="PROSITE" id="PS50820">
    <property type="entry name" value="LCCL"/>
    <property type="match status" value="2"/>
</dbReference>
<dbReference type="Gene3D" id="2.170.130.20">
    <property type="entry name" value="LCCL-like domain"/>
    <property type="match status" value="2"/>
</dbReference>
<feature type="domain" description="LCCL" evidence="2">
    <location>
        <begin position="170"/>
        <end position="231"/>
    </location>
</feature>
<dbReference type="Proteomes" id="UP000706039">
    <property type="component" value="Unassembled WGS sequence"/>
</dbReference>
<gene>
    <name evidence="3" type="ORF">K7G82_18260</name>
</gene>
<evidence type="ECO:0000313" key="4">
    <source>
        <dbReference type="Proteomes" id="UP000706039"/>
    </source>
</evidence>
<accession>A0ABS7PSE4</accession>
<evidence type="ECO:0000313" key="3">
    <source>
        <dbReference type="EMBL" id="MBY8824255.1"/>
    </source>
</evidence>
<dbReference type="PANTHER" id="PTHR31331">
    <property type="entry name" value="LCCL DOMAIN PROTEIN (AFU_ORTHOLOGUE AFUA_5G08630)"/>
    <property type="match status" value="1"/>
</dbReference>
<dbReference type="InterPro" id="IPR004043">
    <property type="entry name" value="LCCL"/>
</dbReference>
<reference evidence="3 4" key="1">
    <citation type="submission" date="2021-08" db="EMBL/GenBank/DDBJ databases">
        <authorList>
            <person name="Tuo L."/>
        </authorList>
    </citation>
    <scope>NUCLEOTIDE SEQUENCE [LARGE SCALE GENOMIC DNA]</scope>
    <source>
        <strain evidence="3 4">JCM 31229</strain>
    </source>
</reference>
<feature type="domain" description="LCCL" evidence="2">
    <location>
        <begin position="59"/>
        <end position="120"/>
    </location>
</feature>
<dbReference type="InterPro" id="IPR051957">
    <property type="entry name" value="CRISP-LCCL_domain"/>
</dbReference>
<dbReference type="Pfam" id="PF03815">
    <property type="entry name" value="LCCL"/>
    <property type="match status" value="2"/>
</dbReference>
<dbReference type="SUPFAM" id="SSF69848">
    <property type="entry name" value="LCCL domain"/>
    <property type="match status" value="2"/>
</dbReference>
<evidence type="ECO:0000256" key="1">
    <source>
        <dbReference type="SAM" id="SignalP"/>
    </source>
</evidence>
<dbReference type="EMBL" id="JAINVV010000008">
    <property type="protein sequence ID" value="MBY8824255.1"/>
    <property type="molecule type" value="Genomic_DNA"/>
</dbReference>
<name>A0ABS7PSE4_9SPHN</name>
<comment type="caution">
    <text evidence="3">The sequence shown here is derived from an EMBL/GenBank/DDBJ whole genome shotgun (WGS) entry which is preliminary data.</text>
</comment>
<organism evidence="3 4">
    <name type="scientific">Sphingomonas colocasiae</name>
    <dbReference type="NCBI Taxonomy" id="1848973"/>
    <lineage>
        <taxon>Bacteria</taxon>
        <taxon>Pseudomonadati</taxon>
        <taxon>Pseudomonadota</taxon>
        <taxon>Alphaproteobacteria</taxon>
        <taxon>Sphingomonadales</taxon>
        <taxon>Sphingomonadaceae</taxon>
        <taxon>Sphingomonas</taxon>
    </lineage>
</organism>
<protein>
    <recommendedName>
        <fullName evidence="2">LCCL domain-containing protein</fullName>
    </recommendedName>
</protein>
<dbReference type="SMART" id="SM00603">
    <property type="entry name" value="LCCL"/>
    <property type="match status" value="2"/>
</dbReference>
<feature type="chain" id="PRO_5045522275" description="LCCL domain-containing protein" evidence="1">
    <location>
        <begin position="18"/>
        <end position="238"/>
    </location>
</feature>
<feature type="signal peptide" evidence="1">
    <location>
        <begin position="1"/>
        <end position="17"/>
    </location>
</feature>
<dbReference type="InterPro" id="IPR036609">
    <property type="entry name" value="LCCL_sf"/>
</dbReference>
<dbReference type="RefSeq" id="WP_222991332.1">
    <property type="nucleotide sequence ID" value="NZ_JAINVV010000008.1"/>
</dbReference>
<keyword evidence="4" id="KW-1185">Reference proteome</keyword>
<dbReference type="PANTHER" id="PTHR31331:SF1">
    <property type="entry name" value="CYSTEINE RICH SECRETORY PROTEIN LCCL DOMAIN CONTAINING 2"/>
    <property type="match status" value="1"/>
</dbReference>